<dbReference type="InterPro" id="IPR036890">
    <property type="entry name" value="HATPase_C_sf"/>
</dbReference>
<gene>
    <name evidence="9" type="ORF">MOPEL_099_00430</name>
</gene>
<protein>
    <recommendedName>
        <fullName evidence="2">histidine kinase</fullName>
        <ecNumber evidence="2">2.7.13.3</ecNumber>
    </recommendedName>
</protein>
<dbReference type="STRING" id="1089455.MOPEL_099_00430"/>
<comment type="catalytic activity">
    <reaction evidence="1">
        <text>ATP + protein L-histidine = ADP + protein N-phospho-L-histidine.</text>
        <dbReference type="EC" id="2.7.13.3"/>
    </reaction>
</comment>
<dbReference type="Proteomes" id="UP000004367">
    <property type="component" value="Unassembled WGS sequence"/>
</dbReference>
<accession>H5UU35</accession>
<comment type="caution">
    <text evidence="9">The sequence shown here is derived from an EMBL/GenBank/DDBJ whole genome shotgun (WGS) entry which is preliminary data.</text>
</comment>
<dbReference type="PANTHER" id="PTHR24421">
    <property type="entry name" value="NITRATE/NITRITE SENSOR PROTEIN NARX-RELATED"/>
    <property type="match status" value="1"/>
</dbReference>
<feature type="region of interest" description="Disordered" evidence="7">
    <location>
        <begin position="355"/>
        <end position="380"/>
    </location>
</feature>
<feature type="transmembrane region" description="Helical" evidence="8">
    <location>
        <begin position="60"/>
        <end position="80"/>
    </location>
</feature>
<evidence type="ECO:0000256" key="4">
    <source>
        <dbReference type="ARBA" id="ARBA00022777"/>
    </source>
</evidence>
<evidence type="ECO:0000256" key="5">
    <source>
        <dbReference type="ARBA" id="ARBA00023012"/>
    </source>
</evidence>
<keyword evidence="8" id="KW-1133">Transmembrane helix</keyword>
<dbReference type="RefSeq" id="WP_009483140.1">
    <property type="nucleotide sequence ID" value="NZ_BAFE01000076.1"/>
</dbReference>
<dbReference type="AlphaFoldDB" id="H5UU35"/>
<sequence length="380" mass="39930">MLAVVVISAVDDVRLDMATGAWRDLVSQLFLIAVCAVLWRGASGATAGVVLAVLGALFDGVWGFGVASSFTLLVAGFAAAYTGRRRLVIGWGVTVAVWVGALYGRGVPLIRVPGLWLPLIGATLVLGLGFAVGDGQRRAALAEGRASEAEVARREVERRLAEAREAERRALVDELHHGVARKLALASMQLGLLAETRGLREVSEVERLCQEATNELRLLMRTLTAGEGEPSGVAPPAVSSVVHAEAERLRGDGHHVEVSCPDEVGEPLRGTVARIVEEGAANITRHAGDQARCSIRVEVEPEGVRVEVRNTVGEGGGETGTRLGLLALERRCALLHGTLRTGVVDGEWVLEAFLPTSPPGGASGGASPDTQPALGRTARE</sequence>
<dbReference type="PANTHER" id="PTHR24421:SF10">
    <property type="entry name" value="NITRATE_NITRITE SENSOR PROTEIN NARQ"/>
    <property type="match status" value="1"/>
</dbReference>
<keyword evidence="3" id="KW-0808">Transferase</keyword>
<reference evidence="9 10" key="1">
    <citation type="submission" date="2012-02" db="EMBL/GenBank/DDBJ databases">
        <title>Whole genome shotgun sequence of Mobilicoccus pelagius NBRC 104925.</title>
        <authorList>
            <person name="Yoshida Y."/>
            <person name="Hosoyama A."/>
            <person name="Tsuchikane K."/>
            <person name="Katsumata H."/>
            <person name="Yamazaki S."/>
            <person name="Fujita N."/>
        </authorList>
    </citation>
    <scope>NUCLEOTIDE SEQUENCE [LARGE SCALE GENOMIC DNA]</scope>
    <source>
        <strain evidence="9 10">NBRC 104925</strain>
    </source>
</reference>
<keyword evidence="4 9" id="KW-0418">Kinase</keyword>
<feature type="coiled-coil region" evidence="6">
    <location>
        <begin position="139"/>
        <end position="173"/>
    </location>
</feature>
<feature type="transmembrane region" description="Helical" evidence="8">
    <location>
        <begin position="29"/>
        <end position="54"/>
    </location>
</feature>
<dbReference type="InterPro" id="IPR050482">
    <property type="entry name" value="Sensor_HK_TwoCompSys"/>
</dbReference>
<dbReference type="GO" id="GO:0000160">
    <property type="term" value="P:phosphorelay signal transduction system"/>
    <property type="evidence" value="ECO:0007669"/>
    <property type="project" value="UniProtKB-KW"/>
</dbReference>
<evidence type="ECO:0000256" key="1">
    <source>
        <dbReference type="ARBA" id="ARBA00000085"/>
    </source>
</evidence>
<feature type="transmembrane region" description="Helical" evidence="8">
    <location>
        <begin position="115"/>
        <end position="133"/>
    </location>
</feature>
<organism evidence="9 10">
    <name type="scientific">Mobilicoccus pelagius NBRC 104925</name>
    <dbReference type="NCBI Taxonomy" id="1089455"/>
    <lineage>
        <taxon>Bacteria</taxon>
        <taxon>Bacillati</taxon>
        <taxon>Actinomycetota</taxon>
        <taxon>Actinomycetes</taxon>
        <taxon>Micrococcales</taxon>
        <taxon>Dermatophilaceae</taxon>
        <taxon>Mobilicoccus</taxon>
    </lineage>
</organism>
<name>H5UU35_9MICO</name>
<dbReference type="eggNOG" id="COG4585">
    <property type="taxonomic scope" value="Bacteria"/>
</dbReference>
<keyword evidence="5" id="KW-0902">Two-component regulatory system</keyword>
<proteinExistence type="predicted"/>
<evidence type="ECO:0000256" key="7">
    <source>
        <dbReference type="SAM" id="MobiDB-lite"/>
    </source>
</evidence>
<keyword evidence="10" id="KW-1185">Reference proteome</keyword>
<evidence type="ECO:0000313" key="9">
    <source>
        <dbReference type="EMBL" id="GAB49243.1"/>
    </source>
</evidence>
<dbReference type="EMBL" id="BAFE01000076">
    <property type="protein sequence ID" value="GAB49243.1"/>
    <property type="molecule type" value="Genomic_DNA"/>
</dbReference>
<evidence type="ECO:0000256" key="2">
    <source>
        <dbReference type="ARBA" id="ARBA00012438"/>
    </source>
</evidence>
<feature type="transmembrane region" description="Helical" evidence="8">
    <location>
        <begin position="87"/>
        <end position="103"/>
    </location>
</feature>
<keyword evidence="6" id="KW-0175">Coiled coil</keyword>
<evidence type="ECO:0000256" key="6">
    <source>
        <dbReference type="SAM" id="Coils"/>
    </source>
</evidence>
<dbReference type="EC" id="2.7.13.3" evidence="2"/>
<evidence type="ECO:0000256" key="8">
    <source>
        <dbReference type="SAM" id="Phobius"/>
    </source>
</evidence>
<keyword evidence="8" id="KW-0812">Transmembrane</keyword>
<dbReference type="Gene3D" id="3.30.565.10">
    <property type="entry name" value="Histidine kinase-like ATPase, C-terminal domain"/>
    <property type="match status" value="1"/>
</dbReference>
<evidence type="ECO:0000313" key="10">
    <source>
        <dbReference type="Proteomes" id="UP000004367"/>
    </source>
</evidence>
<evidence type="ECO:0000256" key="3">
    <source>
        <dbReference type="ARBA" id="ARBA00022679"/>
    </source>
</evidence>
<dbReference type="GO" id="GO:0004673">
    <property type="term" value="F:protein histidine kinase activity"/>
    <property type="evidence" value="ECO:0007669"/>
    <property type="project" value="UniProtKB-EC"/>
</dbReference>
<keyword evidence="8" id="KW-0472">Membrane</keyword>